<protein>
    <submittedName>
        <fullName evidence="1">Uncharacterized protein</fullName>
    </submittedName>
</protein>
<dbReference type="Proteomes" id="UP001218218">
    <property type="component" value="Unassembled WGS sequence"/>
</dbReference>
<accession>A0AAD7F0A0</accession>
<dbReference type="EMBL" id="JARIHO010000007">
    <property type="protein sequence ID" value="KAJ7357881.1"/>
    <property type="molecule type" value="Genomic_DNA"/>
</dbReference>
<proteinExistence type="predicted"/>
<keyword evidence="2" id="KW-1185">Reference proteome</keyword>
<organism evidence="1 2">
    <name type="scientific">Mycena albidolilacea</name>
    <dbReference type="NCBI Taxonomy" id="1033008"/>
    <lineage>
        <taxon>Eukaryota</taxon>
        <taxon>Fungi</taxon>
        <taxon>Dikarya</taxon>
        <taxon>Basidiomycota</taxon>
        <taxon>Agaricomycotina</taxon>
        <taxon>Agaricomycetes</taxon>
        <taxon>Agaricomycetidae</taxon>
        <taxon>Agaricales</taxon>
        <taxon>Marasmiineae</taxon>
        <taxon>Mycenaceae</taxon>
        <taxon>Mycena</taxon>
    </lineage>
</organism>
<reference evidence="1" key="1">
    <citation type="submission" date="2023-03" db="EMBL/GenBank/DDBJ databases">
        <title>Massive genome expansion in bonnet fungi (Mycena s.s.) driven by repeated elements and novel gene families across ecological guilds.</title>
        <authorList>
            <consortium name="Lawrence Berkeley National Laboratory"/>
            <person name="Harder C.B."/>
            <person name="Miyauchi S."/>
            <person name="Viragh M."/>
            <person name="Kuo A."/>
            <person name="Thoen E."/>
            <person name="Andreopoulos B."/>
            <person name="Lu D."/>
            <person name="Skrede I."/>
            <person name="Drula E."/>
            <person name="Henrissat B."/>
            <person name="Morin E."/>
            <person name="Kohler A."/>
            <person name="Barry K."/>
            <person name="LaButti K."/>
            <person name="Morin E."/>
            <person name="Salamov A."/>
            <person name="Lipzen A."/>
            <person name="Mereny Z."/>
            <person name="Hegedus B."/>
            <person name="Baldrian P."/>
            <person name="Stursova M."/>
            <person name="Weitz H."/>
            <person name="Taylor A."/>
            <person name="Grigoriev I.V."/>
            <person name="Nagy L.G."/>
            <person name="Martin F."/>
            <person name="Kauserud H."/>
        </authorList>
    </citation>
    <scope>NUCLEOTIDE SEQUENCE</scope>
    <source>
        <strain evidence="1">CBHHK002</strain>
    </source>
</reference>
<evidence type="ECO:0000313" key="1">
    <source>
        <dbReference type="EMBL" id="KAJ7357881.1"/>
    </source>
</evidence>
<comment type="caution">
    <text evidence="1">The sequence shown here is derived from an EMBL/GenBank/DDBJ whole genome shotgun (WGS) entry which is preliminary data.</text>
</comment>
<sequence>MAATQWVAREKNGILATCATDFEGFWQGTQISSKNVTQLVPFPAELKFEIFRFHKYQLHIASPSSSSNSSSVLHLAKLESHGQLKFEELKILSLPPRVSDRKKNLQSKPHAFASALPGAISGSLLSCALRVARFPPDRLFLHVLGGATCLPPDSCSRGLSATLLTLWADGTLRAHATRLATMLVSRRVRPSTGERFHLPGWVSWKYCRTAEEFDSTAKPPAFTHHTPLVPRKMFWLFKLDELELELRTKSRAEFQTQVPSGTRVWLATPNLSSTGTSDGGRTEVRVELKLDVVGCFIRNSSLGLEHQT</sequence>
<dbReference type="AlphaFoldDB" id="A0AAD7F0A0"/>
<gene>
    <name evidence="1" type="ORF">DFH08DRAFT_801763</name>
</gene>
<evidence type="ECO:0000313" key="2">
    <source>
        <dbReference type="Proteomes" id="UP001218218"/>
    </source>
</evidence>
<name>A0AAD7F0A0_9AGAR</name>